<evidence type="ECO:0000313" key="2">
    <source>
        <dbReference type="Proteomes" id="UP000271925"/>
    </source>
</evidence>
<sequence>MVARMADNKDINLPNHTVIEARWLSMVNEIQQQHNVLIDLIEKLEQNPATDQRTIYQLTVLQQHVLDTLNHLLAESLADSEPVAPSQLSERFKKKHTHSQVLVQLKKEIDRELASLTT</sequence>
<dbReference type="EMBL" id="RQJO01000007">
    <property type="protein sequence ID" value="RRB07113.1"/>
    <property type="molecule type" value="Genomic_DNA"/>
</dbReference>
<keyword evidence="2" id="KW-1185">Reference proteome</keyword>
<dbReference type="AlphaFoldDB" id="A0A3P1C220"/>
<protein>
    <submittedName>
        <fullName evidence="1">Uncharacterized protein</fullName>
    </submittedName>
</protein>
<gene>
    <name evidence="1" type="ORF">EHT25_04840</name>
</gene>
<proteinExistence type="predicted"/>
<evidence type="ECO:0000313" key="1">
    <source>
        <dbReference type="EMBL" id="RRB07113.1"/>
    </source>
</evidence>
<comment type="caution">
    <text evidence="1">The sequence shown here is derived from an EMBL/GenBank/DDBJ whole genome shotgun (WGS) entry which is preliminary data.</text>
</comment>
<accession>A0A3P1C220</accession>
<organism evidence="1 2">
    <name type="scientific">Larkinella rosea</name>
    <dbReference type="NCBI Taxonomy" id="2025312"/>
    <lineage>
        <taxon>Bacteria</taxon>
        <taxon>Pseudomonadati</taxon>
        <taxon>Bacteroidota</taxon>
        <taxon>Cytophagia</taxon>
        <taxon>Cytophagales</taxon>
        <taxon>Spirosomataceae</taxon>
        <taxon>Larkinella</taxon>
    </lineage>
</organism>
<dbReference type="Proteomes" id="UP000271925">
    <property type="component" value="Unassembled WGS sequence"/>
</dbReference>
<reference evidence="1 2" key="1">
    <citation type="submission" date="2018-11" db="EMBL/GenBank/DDBJ databases">
        <authorList>
            <person name="Zhou Z."/>
            <person name="Wang G."/>
        </authorList>
    </citation>
    <scope>NUCLEOTIDE SEQUENCE [LARGE SCALE GENOMIC DNA]</scope>
    <source>
        <strain evidence="1 2">KCTC52004</strain>
    </source>
</reference>
<name>A0A3P1C220_9BACT</name>